<proteinExistence type="predicted"/>
<evidence type="ECO:0000313" key="2">
    <source>
        <dbReference type="Proteomes" id="UP000515663"/>
    </source>
</evidence>
<accession>A0A7D7LXU9</accession>
<sequence length="113" mass="12656">MRDPDLVELDEVIATINDLFEGDHTDADVRGVISHLRNKLEESENLKMQARNNSQSQFEASPDIDVEFNGAVIEAMDAHADLSTQILNNAVIRDKLVSELVPAIYRRLRAEPA</sequence>
<name>A0A7D7LXU9_9ACTN</name>
<keyword evidence="2" id="KW-1185">Reference proteome</keyword>
<gene>
    <name evidence="1" type="ORF">H1R19_04575</name>
</gene>
<evidence type="ECO:0000313" key="1">
    <source>
        <dbReference type="EMBL" id="QMT02439.1"/>
    </source>
</evidence>
<dbReference type="KEGG" id="gji:H1R19_04575"/>
<dbReference type="EMBL" id="CP059491">
    <property type="protein sequence ID" value="QMT02439.1"/>
    <property type="molecule type" value="Genomic_DNA"/>
</dbReference>
<reference evidence="2" key="1">
    <citation type="submission" date="2020-07" db="EMBL/GenBank/DDBJ databases">
        <title>novel species isolated from the respiratory tract of Marmot.</title>
        <authorList>
            <person name="Zhang G."/>
        </authorList>
    </citation>
    <scope>NUCLEOTIDE SEQUENCE [LARGE SCALE GENOMIC DNA]</scope>
    <source>
        <strain evidence="2">686</strain>
    </source>
</reference>
<organism evidence="1 2">
    <name type="scientific">Gordonia jinghuaiqii</name>
    <dbReference type="NCBI Taxonomy" id="2758710"/>
    <lineage>
        <taxon>Bacteria</taxon>
        <taxon>Bacillati</taxon>
        <taxon>Actinomycetota</taxon>
        <taxon>Actinomycetes</taxon>
        <taxon>Mycobacteriales</taxon>
        <taxon>Gordoniaceae</taxon>
        <taxon>Gordonia</taxon>
    </lineage>
</organism>
<dbReference type="RefSeq" id="WP_219850672.1">
    <property type="nucleotide sequence ID" value="NZ_CP059491.1"/>
</dbReference>
<protein>
    <submittedName>
        <fullName evidence="1">Uncharacterized protein</fullName>
    </submittedName>
</protein>
<dbReference type="Proteomes" id="UP000515663">
    <property type="component" value="Chromosome"/>
</dbReference>
<dbReference type="AlphaFoldDB" id="A0A7D7LXU9"/>